<organism evidence="3 4">
    <name type="scientific">Scopulibacillus daqui</name>
    <dbReference type="NCBI Taxonomy" id="1469162"/>
    <lineage>
        <taxon>Bacteria</taxon>
        <taxon>Bacillati</taxon>
        <taxon>Bacillota</taxon>
        <taxon>Bacilli</taxon>
        <taxon>Bacillales</taxon>
        <taxon>Sporolactobacillaceae</taxon>
        <taxon>Scopulibacillus</taxon>
    </lineage>
</organism>
<protein>
    <submittedName>
        <fullName evidence="3">Sirohydrochlorin ferrochelatase</fullName>
        <ecNumber evidence="3">4.99.1.4</ecNumber>
    </submittedName>
</protein>
<dbReference type="InterPro" id="IPR050963">
    <property type="entry name" value="Sirohydro_Cobaltochel/CbiX"/>
</dbReference>
<dbReference type="Proteomes" id="UP000808914">
    <property type="component" value="Unassembled WGS sequence"/>
</dbReference>
<keyword evidence="1" id="KW-0479">Metal-binding</keyword>
<evidence type="ECO:0000313" key="3">
    <source>
        <dbReference type="EMBL" id="MBM7646814.1"/>
    </source>
</evidence>
<dbReference type="CDD" id="cd03414">
    <property type="entry name" value="CbiX_SirB_C"/>
    <property type="match status" value="1"/>
</dbReference>
<keyword evidence="2 3" id="KW-0456">Lyase</keyword>
<dbReference type="Gene3D" id="3.40.50.1400">
    <property type="match status" value="2"/>
</dbReference>
<dbReference type="EC" id="4.99.1.4" evidence="3"/>
<dbReference type="PANTHER" id="PTHR33542">
    <property type="entry name" value="SIROHYDROCHLORIN FERROCHELATASE, CHLOROPLASTIC"/>
    <property type="match status" value="1"/>
</dbReference>
<name>A0ABS2Q3D6_9BACL</name>
<comment type="caution">
    <text evidence="3">The sequence shown here is derived from an EMBL/GenBank/DDBJ whole genome shotgun (WGS) entry which is preliminary data.</text>
</comment>
<dbReference type="RefSeq" id="WP_205004690.1">
    <property type="nucleotide sequence ID" value="NZ_JAFBER010000030.1"/>
</dbReference>
<reference evidence="3 4" key="1">
    <citation type="submission" date="2021-01" db="EMBL/GenBank/DDBJ databases">
        <title>Genomic Encyclopedia of Type Strains, Phase IV (KMG-IV): sequencing the most valuable type-strain genomes for metagenomic binning, comparative biology and taxonomic classification.</title>
        <authorList>
            <person name="Goeker M."/>
        </authorList>
    </citation>
    <scope>NUCLEOTIDE SEQUENCE [LARGE SCALE GENOMIC DNA]</scope>
    <source>
        <strain evidence="3 4">DSM 28236</strain>
    </source>
</reference>
<dbReference type="EMBL" id="JAFBER010000030">
    <property type="protein sequence ID" value="MBM7646814.1"/>
    <property type="molecule type" value="Genomic_DNA"/>
</dbReference>
<keyword evidence="4" id="KW-1185">Reference proteome</keyword>
<evidence type="ECO:0000313" key="4">
    <source>
        <dbReference type="Proteomes" id="UP000808914"/>
    </source>
</evidence>
<gene>
    <name evidence="3" type="ORF">JOD45_003048</name>
</gene>
<evidence type="ECO:0000256" key="1">
    <source>
        <dbReference type="ARBA" id="ARBA00022723"/>
    </source>
</evidence>
<dbReference type="Pfam" id="PF01903">
    <property type="entry name" value="CbiX"/>
    <property type="match status" value="2"/>
</dbReference>
<evidence type="ECO:0000256" key="2">
    <source>
        <dbReference type="ARBA" id="ARBA00023239"/>
    </source>
</evidence>
<dbReference type="InterPro" id="IPR002762">
    <property type="entry name" value="CbiX-like"/>
</dbReference>
<proteinExistence type="predicted"/>
<sequence>MQAILYIGHGSRVPEATEQAKAFIESCINQISIPIQEICFLELAAPNILEGIKRCVHRGATRIAVQPVLLLAANHIKRDIPLELEKAKQLFPHIAIAYGGPLGIHENIIDILAERIYDANLRTAKDAMVLLVGRGSSDPGIKDNMNEIAKLLQTRHGFQSVEVCYLTAAKPSFKEGLEQAKASGYKQVLVVPYLLFTGILMTDIQREIDQLNNRCPKFTLCQYLGYHKKLQSVLLERIGELIPKLGEDIHEPLSY</sequence>
<accession>A0ABS2Q3D6</accession>
<dbReference type="PANTHER" id="PTHR33542:SF3">
    <property type="entry name" value="SIROHYDROCHLORIN FERROCHELATASE, CHLOROPLASTIC"/>
    <property type="match status" value="1"/>
</dbReference>
<dbReference type="CDD" id="cd03416">
    <property type="entry name" value="CbiX_SirB_N"/>
    <property type="match status" value="1"/>
</dbReference>
<dbReference type="SUPFAM" id="SSF53800">
    <property type="entry name" value="Chelatase"/>
    <property type="match status" value="1"/>
</dbReference>
<dbReference type="GO" id="GO:0051266">
    <property type="term" value="F:sirohydrochlorin ferrochelatase activity"/>
    <property type="evidence" value="ECO:0007669"/>
    <property type="project" value="UniProtKB-EC"/>
</dbReference>